<reference evidence="14" key="1">
    <citation type="journal article" date="2015" name="Nature">
        <title>Complex archaea that bridge the gap between prokaryotes and eukaryotes.</title>
        <authorList>
            <person name="Spang A."/>
            <person name="Saw J.H."/>
            <person name="Jorgensen S.L."/>
            <person name="Zaremba-Niedzwiedzka K."/>
            <person name="Martijn J."/>
            <person name="Lind A.E."/>
            <person name="van Eijk R."/>
            <person name="Schleper C."/>
            <person name="Guy L."/>
            <person name="Ettema T.J."/>
        </authorList>
    </citation>
    <scope>NUCLEOTIDE SEQUENCE</scope>
</reference>
<evidence type="ECO:0000256" key="10">
    <source>
        <dbReference type="ARBA" id="ARBA00022989"/>
    </source>
</evidence>
<sequence length="241" mass="28277">MTETLELSIVVPAYNEQLRITSFMKNLLHFSKKNLDSYEIIIVDDGSTDKTYQIVKNLIKDYENTKIITYSENKGKGYAVFQGILSAIGEFVLFIDADGSTPPEEIKNMVKIYRKHGYDIIIGTRMEATSSIENPQPISRKVMSLIFNLYSNILFHLRINDLLCGFKGFKKEVAIRIFQNLQSFRWEFDVEILYKARKLGYSLYQIPIKWKHEEGSKMKKSDPFFIFLNLFKLRLKFFDRM</sequence>
<protein>
    <recommendedName>
        <fullName evidence="4">dolichyl-phosphate beta-glucosyltransferase</fullName>
        <ecNumber evidence="4">2.4.1.117</ecNumber>
    </recommendedName>
</protein>
<evidence type="ECO:0000259" key="13">
    <source>
        <dbReference type="Pfam" id="PF00535"/>
    </source>
</evidence>
<dbReference type="PANTHER" id="PTHR10859:SF91">
    <property type="entry name" value="DOLICHYL-PHOSPHATE BETA-GLUCOSYLTRANSFERASE"/>
    <property type="match status" value="1"/>
</dbReference>
<dbReference type="EMBL" id="LAZR01001543">
    <property type="protein sequence ID" value="KKN42986.1"/>
    <property type="molecule type" value="Genomic_DNA"/>
</dbReference>
<evidence type="ECO:0000256" key="8">
    <source>
        <dbReference type="ARBA" id="ARBA00022824"/>
    </source>
</evidence>
<dbReference type="Gene3D" id="3.90.550.10">
    <property type="entry name" value="Spore Coat Polysaccharide Biosynthesis Protein SpsA, Chain A"/>
    <property type="match status" value="1"/>
</dbReference>
<keyword evidence="11" id="KW-0472">Membrane</keyword>
<evidence type="ECO:0000256" key="6">
    <source>
        <dbReference type="ARBA" id="ARBA00022679"/>
    </source>
</evidence>
<dbReference type="CDD" id="cd04188">
    <property type="entry name" value="DPG_synthase"/>
    <property type="match status" value="1"/>
</dbReference>
<dbReference type="PANTHER" id="PTHR10859">
    <property type="entry name" value="GLYCOSYL TRANSFERASE"/>
    <property type="match status" value="1"/>
</dbReference>
<keyword evidence="6" id="KW-0808">Transferase</keyword>
<dbReference type="Pfam" id="PF00535">
    <property type="entry name" value="Glycos_transf_2"/>
    <property type="match status" value="1"/>
</dbReference>
<keyword evidence="5" id="KW-0328">Glycosyltransferase</keyword>
<dbReference type="GO" id="GO:0004581">
    <property type="term" value="F:dolichyl-phosphate beta-glucosyltransferase activity"/>
    <property type="evidence" value="ECO:0007669"/>
    <property type="project" value="UniProtKB-EC"/>
</dbReference>
<dbReference type="InterPro" id="IPR029044">
    <property type="entry name" value="Nucleotide-diphossugar_trans"/>
</dbReference>
<keyword evidence="8" id="KW-0256">Endoplasmic reticulum</keyword>
<keyword evidence="7" id="KW-0812">Transmembrane</keyword>
<evidence type="ECO:0000256" key="9">
    <source>
        <dbReference type="ARBA" id="ARBA00022968"/>
    </source>
</evidence>
<accession>A0A0F9T1X1</accession>
<dbReference type="GO" id="GO:0006487">
    <property type="term" value="P:protein N-linked glycosylation"/>
    <property type="evidence" value="ECO:0007669"/>
    <property type="project" value="TreeGrafter"/>
</dbReference>
<evidence type="ECO:0000256" key="2">
    <source>
        <dbReference type="ARBA" id="ARBA00004922"/>
    </source>
</evidence>
<feature type="domain" description="Glycosyltransferase 2-like" evidence="13">
    <location>
        <begin position="8"/>
        <end position="178"/>
    </location>
</feature>
<evidence type="ECO:0000256" key="12">
    <source>
        <dbReference type="ARBA" id="ARBA00045097"/>
    </source>
</evidence>
<dbReference type="InterPro" id="IPR035518">
    <property type="entry name" value="DPG_synthase"/>
</dbReference>
<evidence type="ECO:0000313" key="14">
    <source>
        <dbReference type="EMBL" id="KKN42986.1"/>
    </source>
</evidence>
<dbReference type="SUPFAM" id="SSF53448">
    <property type="entry name" value="Nucleotide-diphospho-sugar transferases"/>
    <property type="match status" value="1"/>
</dbReference>
<name>A0A0F9T1X1_9ZZZZ</name>
<evidence type="ECO:0000256" key="5">
    <source>
        <dbReference type="ARBA" id="ARBA00022676"/>
    </source>
</evidence>
<comment type="catalytic activity">
    <reaction evidence="12">
        <text>a di-trans,poly-cis-dolichyl phosphate + UDP-alpha-D-glucose = a di-trans,poly-cis-dolichyl beta-D-glucosyl phosphate + UDP</text>
        <dbReference type="Rhea" id="RHEA:15401"/>
        <dbReference type="Rhea" id="RHEA-COMP:19498"/>
        <dbReference type="Rhea" id="RHEA-COMP:19502"/>
        <dbReference type="ChEBI" id="CHEBI:57525"/>
        <dbReference type="ChEBI" id="CHEBI:57683"/>
        <dbReference type="ChEBI" id="CHEBI:58223"/>
        <dbReference type="ChEBI" id="CHEBI:58885"/>
        <dbReference type="EC" id="2.4.1.117"/>
    </reaction>
    <physiologicalReaction direction="left-to-right" evidence="12">
        <dbReference type="Rhea" id="RHEA:15402"/>
    </physiologicalReaction>
</comment>
<gene>
    <name evidence="14" type="ORF">LCGC14_0707710</name>
</gene>
<proteinExistence type="inferred from homology"/>
<comment type="pathway">
    <text evidence="2">Protein modification; protein glycosylation.</text>
</comment>
<comment type="caution">
    <text evidence="14">The sequence shown here is derived from an EMBL/GenBank/DDBJ whole genome shotgun (WGS) entry which is preliminary data.</text>
</comment>
<organism evidence="14">
    <name type="scientific">marine sediment metagenome</name>
    <dbReference type="NCBI Taxonomy" id="412755"/>
    <lineage>
        <taxon>unclassified sequences</taxon>
        <taxon>metagenomes</taxon>
        <taxon>ecological metagenomes</taxon>
    </lineage>
</organism>
<evidence type="ECO:0000256" key="7">
    <source>
        <dbReference type="ARBA" id="ARBA00022692"/>
    </source>
</evidence>
<keyword evidence="10" id="KW-1133">Transmembrane helix</keyword>
<dbReference type="EC" id="2.4.1.117" evidence="4"/>
<dbReference type="InterPro" id="IPR001173">
    <property type="entry name" value="Glyco_trans_2-like"/>
</dbReference>
<comment type="similarity">
    <text evidence="3">Belongs to the glycosyltransferase 2 family.</text>
</comment>
<evidence type="ECO:0000256" key="4">
    <source>
        <dbReference type="ARBA" id="ARBA00012583"/>
    </source>
</evidence>
<dbReference type="AlphaFoldDB" id="A0A0F9T1X1"/>
<dbReference type="GO" id="GO:0005789">
    <property type="term" value="C:endoplasmic reticulum membrane"/>
    <property type="evidence" value="ECO:0007669"/>
    <property type="project" value="UniProtKB-SubCell"/>
</dbReference>
<evidence type="ECO:0000256" key="3">
    <source>
        <dbReference type="ARBA" id="ARBA00006739"/>
    </source>
</evidence>
<evidence type="ECO:0000256" key="11">
    <source>
        <dbReference type="ARBA" id="ARBA00023136"/>
    </source>
</evidence>
<keyword evidence="9" id="KW-0735">Signal-anchor</keyword>
<evidence type="ECO:0000256" key="1">
    <source>
        <dbReference type="ARBA" id="ARBA00004389"/>
    </source>
</evidence>
<comment type="subcellular location">
    <subcellularLocation>
        <location evidence="1">Endoplasmic reticulum membrane</location>
        <topology evidence="1">Single-pass membrane protein</topology>
    </subcellularLocation>
</comment>